<keyword evidence="2" id="KW-1185">Reference proteome</keyword>
<organism evidence="1 2">
    <name type="scientific">Actinomadura chokoriensis</name>
    <dbReference type="NCBI Taxonomy" id="454156"/>
    <lineage>
        <taxon>Bacteria</taxon>
        <taxon>Bacillati</taxon>
        <taxon>Actinomycetota</taxon>
        <taxon>Actinomycetes</taxon>
        <taxon>Streptosporangiales</taxon>
        <taxon>Thermomonosporaceae</taxon>
        <taxon>Actinomadura</taxon>
    </lineage>
</organism>
<protein>
    <submittedName>
        <fullName evidence="1">DUF6461 domain-containing protein</fullName>
    </submittedName>
</protein>
<proteinExistence type="predicted"/>
<evidence type="ECO:0000313" key="1">
    <source>
        <dbReference type="EMBL" id="MFA1554349.1"/>
    </source>
</evidence>
<dbReference type="EMBL" id="JAXCEH010000005">
    <property type="protein sequence ID" value="MFA1554349.1"/>
    <property type="molecule type" value="Genomic_DNA"/>
</dbReference>
<dbReference type="Proteomes" id="UP001569904">
    <property type="component" value="Unassembled WGS sequence"/>
</dbReference>
<comment type="caution">
    <text evidence="1">The sequence shown here is derived from an EMBL/GenBank/DDBJ whole genome shotgun (WGS) entry which is preliminary data.</text>
</comment>
<accession>A0ABV4QUY4</accession>
<dbReference type="InterPro" id="IPR045592">
    <property type="entry name" value="DUF6461"/>
</dbReference>
<reference evidence="1 2" key="1">
    <citation type="submission" date="2023-11" db="EMBL/GenBank/DDBJ databases">
        <title>Actinomadura monticuli sp. nov., isolated from volcanic ash.</title>
        <authorList>
            <person name="Lee S.D."/>
            <person name="Yang H."/>
            <person name="Kim I.S."/>
        </authorList>
    </citation>
    <scope>NUCLEOTIDE SEQUENCE [LARGE SCALE GENOMIC DNA]</scope>
    <source>
        <strain evidence="1 2">DSM 45346</strain>
    </source>
</reference>
<name>A0ABV4QUY4_9ACTN</name>
<gene>
    <name evidence="1" type="ORF">SM436_11695</name>
</gene>
<dbReference type="Pfam" id="PF20062">
    <property type="entry name" value="DUF6461"/>
    <property type="match status" value="1"/>
</dbReference>
<dbReference type="RefSeq" id="WP_371940739.1">
    <property type="nucleotide sequence ID" value="NZ_JAXCEH010000005.1"/>
</dbReference>
<evidence type="ECO:0000313" key="2">
    <source>
        <dbReference type="Proteomes" id="UP001569904"/>
    </source>
</evidence>
<sequence>MDSTATDYLWFEEDFPDLAEAYCFTLVHPVAPSKILKRLSGADEPALNAAASLYALRFGAEATS</sequence>